<protein>
    <recommendedName>
        <fullName evidence="8">BRISC and BRCA1-A complex member 1</fullName>
    </recommendedName>
</protein>
<evidence type="ECO:0000313" key="6">
    <source>
        <dbReference type="EMBL" id="KAJ3709045.1"/>
    </source>
</evidence>
<gene>
    <name evidence="6" type="ORF">LUZ61_012750</name>
</gene>
<keyword evidence="5" id="KW-0539">Nucleus</keyword>
<evidence type="ECO:0000256" key="3">
    <source>
        <dbReference type="ARBA" id="ARBA00022763"/>
    </source>
</evidence>
<evidence type="ECO:0000256" key="2">
    <source>
        <dbReference type="ARBA" id="ARBA00022490"/>
    </source>
</evidence>
<evidence type="ECO:0000313" key="7">
    <source>
        <dbReference type="Proteomes" id="UP001210211"/>
    </source>
</evidence>
<dbReference type="PANTHER" id="PTHR15660:SF1">
    <property type="entry name" value="BRISC AND BRCA1-A COMPLEX MEMBER 1"/>
    <property type="match status" value="1"/>
</dbReference>
<name>A0AAD6F1Q5_9POAL</name>
<evidence type="ECO:0000256" key="5">
    <source>
        <dbReference type="ARBA" id="ARBA00023242"/>
    </source>
</evidence>
<dbReference type="InterPro" id="IPR026126">
    <property type="entry name" value="BABAM1"/>
</dbReference>
<organism evidence="6 7">
    <name type="scientific">Rhynchospora tenuis</name>
    <dbReference type="NCBI Taxonomy" id="198213"/>
    <lineage>
        <taxon>Eukaryota</taxon>
        <taxon>Viridiplantae</taxon>
        <taxon>Streptophyta</taxon>
        <taxon>Embryophyta</taxon>
        <taxon>Tracheophyta</taxon>
        <taxon>Spermatophyta</taxon>
        <taxon>Magnoliopsida</taxon>
        <taxon>Liliopsida</taxon>
        <taxon>Poales</taxon>
        <taxon>Cyperaceae</taxon>
        <taxon>Cyperoideae</taxon>
        <taxon>Rhynchosporeae</taxon>
        <taxon>Rhynchospora</taxon>
    </lineage>
</organism>
<dbReference type="GO" id="GO:0070552">
    <property type="term" value="C:BRISC complex"/>
    <property type="evidence" value="ECO:0007669"/>
    <property type="project" value="InterPro"/>
</dbReference>
<dbReference type="PANTHER" id="PTHR15660">
    <property type="entry name" value="BRISC AND BRCA1-A COMPLEX MEMBER 1"/>
    <property type="match status" value="1"/>
</dbReference>
<dbReference type="GO" id="GO:0045739">
    <property type="term" value="P:positive regulation of DNA repair"/>
    <property type="evidence" value="ECO:0007669"/>
    <property type="project" value="InterPro"/>
</dbReference>
<keyword evidence="2" id="KW-0963">Cytoplasm</keyword>
<keyword evidence="4" id="KW-0234">DNA repair</keyword>
<accession>A0AAD6F1Q5</accession>
<reference evidence="6 7" key="1">
    <citation type="journal article" date="2022" name="Cell">
        <title>Repeat-based holocentromeres influence genome architecture and karyotype evolution.</title>
        <authorList>
            <person name="Hofstatter P.G."/>
            <person name="Thangavel G."/>
            <person name="Lux T."/>
            <person name="Neumann P."/>
            <person name="Vondrak T."/>
            <person name="Novak P."/>
            <person name="Zhang M."/>
            <person name="Costa L."/>
            <person name="Castellani M."/>
            <person name="Scott A."/>
            <person name="Toegelov H."/>
            <person name="Fuchs J."/>
            <person name="Mata-Sucre Y."/>
            <person name="Dias Y."/>
            <person name="Vanzela A.L.L."/>
            <person name="Huettel B."/>
            <person name="Almeida C.C.S."/>
            <person name="Simkova H."/>
            <person name="Souza G."/>
            <person name="Pedrosa-Harand A."/>
            <person name="Macas J."/>
            <person name="Mayer K.F.X."/>
            <person name="Houben A."/>
            <person name="Marques A."/>
        </authorList>
    </citation>
    <scope>NUCLEOTIDE SEQUENCE [LARGE SCALE GENOMIC DNA]</scope>
    <source>
        <strain evidence="6">RhyTen1mFocal</strain>
    </source>
</reference>
<comment type="caution">
    <text evidence="6">The sequence shown here is derived from an EMBL/GenBank/DDBJ whole genome shotgun (WGS) entry which is preliminary data.</text>
</comment>
<comment type="subcellular location">
    <subcellularLocation>
        <location evidence="1">Nucleus</location>
    </subcellularLocation>
</comment>
<sequence>MGGGGATEASTAPPYSLPPSLFMPEDILFCVDIGPESGRQMRVSGPKGNALTRIDAIKQALLLFAHAKLTMSMDHRFAFSYLGSSFSMVKEFTNNIKSVAEVIRTLAAPDELSEGVDITKLFEVANCEGKKSGAQGRLFRVVLIYCRSSVWPRYKWPVKQKTFTMDVVYLHDKPGPDNCPQLVYDALGDAAEQVSEYESYIFETGQGLTRTLFRHICILMAHPIQRCAQDDIDVPKPIVKRVLPGGGDGTMGEERAVISNFFKH</sequence>
<evidence type="ECO:0008006" key="8">
    <source>
        <dbReference type="Google" id="ProtNLM"/>
    </source>
</evidence>
<dbReference type="AlphaFoldDB" id="A0AAD6F1Q5"/>
<dbReference type="CDD" id="cd21502">
    <property type="entry name" value="vWA_BABAM1"/>
    <property type="match status" value="1"/>
</dbReference>
<keyword evidence="7" id="KW-1185">Reference proteome</keyword>
<proteinExistence type="predicted"/>
<evidence type="ECO:0000256" key="1">
    <source>
        <dbReference type="ARBA" id="ARBA00004123"/>
    </source>
</evidence>
<dbReference type="Proteomes" id="UP001210211">
    <property type="component" value="Unassembled WGS sequence"/>
</dbReference>
<dbReference type="GO" id="GO:0006281">
    <property type="term" value="P:DNA repair"/>
    <property type="evidence" value="ECO:0007669"/>
    <property type="project" value="UniProtKB-KW"/>
</dbReference>
<dbReference type="EMBL" id="JAMRDG010000001">
    <property type="protein sequence ID" value="KAJ3709045.1"/>
    <property type="molecule type" value="Genomic_DNA"/>
</dbReference>
<evidence type="ECO:0000256" key="4">
    <source>
        <dbReference type="ARBA" id="ARBA00023204"/>
    </source>
</evidence>
<keyword evidence="3" id="KW-0227">DNA damage</keyword>